<dbReference type="PANTHER" id="PTHR30629">
    <property type="entry name" value="PROPHAGE INTEGRASE"/>
    <property type="match status" value="1"/>
</dbReference>
<evidence type="ECO:0000256" key="4">
    <source>
        <dbReference type="ARBA" id="ARBA00023172"/>
    </source>
</evidence>
<protein>
    <submittedName>
        <fullName evidence="6">Tyrosine-type recombinase/integrase</fullName>
    </submittedName>
</protein>
<dbReference type="EMBL" id="CP136920">
    <property type="protein sequence ID" value="WOO42360.1"/>
    <property type="molecule type" value="Genomic_DNA"/>
</dbReference>
<accession>A0AAQ3QWZ3</accession>
<dbReference type="Gene3D" id="1.10.150.130">
    <property type="match status" value="1"/>
</dbReference>
<dbReference type="AlphaFoldDB" id="A0AAQ3QWZ3"/>
<dbReference type="InterPro" id="IPR013762">
    <property type="entry name" value="Integrase-like_cat_sf"/>
</dbReference>
<proteinExistence type="inferred from homology"/>
<keyword evidence="7" id="KW-1185">Reference proteome</keyword>
<dbReference type="CDD" id="cd01189">
    <property type="entry name" value="INT_ICEBs1_C_like"/>
    <property type="match status" value="1"/>
</dbReference>
<dbReference type="GO" id="GO:0003677">
    <property type="term" value="F:DNA binding"/>
    <property type="evidence" value="ECO:0007669"/>
    <property type="project" value="UniProtKB-KW"/>
</dbReference>
<evidence type="ECO:0000259" key="5">
    <source>
        <dbReference type="PROSITE" id="PS51898"/>
    </source>
</evidence>
<dbReference type="PROSITE" id="PS51898">
    <property type="entry name" value="TYR_RECOMBINASE"/>
    <property type="match status" value="1"/>
</dbReference>
<dbReference type="Proteomes" id="UP001304300">
    <property type="component" value="Chromosome"/>
</dbReference>
<evidence type="ECO:0000256" key="3">
    <source>
        <dbReference type="ARBA" id="ARBA00023125"/>
    </source>
</evidence>
<dbReference type="RefSeq" id="WP_317834879.1">
    <property type="nucleotide sequence ID" value="NZ_CP136920.1"/>
</dbReference>
<evidence type="ECO:0000313" key="7">
    <source>
        <dbReference type="Proteomes" id="UP001304300"/>
    </source>
</evidence>
<dbReference type="GO" id="GO:0006310">
    <property type="term" value="P:DNA recombination"/>
    <property type="evidence" value="ECO:0007669"/>
    <property type="project" value="UniProtKB-KW"/>
</dbReference>
<dbReference type="Pfam" id="PF00589">
    <property type="entry name" value="Phage_integrase"/>
    <property type="match status" value="1"/>
</dbReference>
<sequence length="358" mass="41384">MPKTKQADSGTGQFSKVAENLYRYNASGGYYALLKRGGKQIRKSLKTQDRKLAERRLADLRTKVDRIDTQKGKTKVEFMEAAGMWLDVMRSNLKSSSLLRRETSINQLRRHFGHYSIRGITRIVCENWAKTRAPQVAASTFNNERETLISILDYSEREGHILDNPARILKRRRQGKIQLRIPTREQFQSLMKTLRSMDSRYWPAADLVELLAYSGMRKGEANELRWEDIDFDRGQFVVTGGETGTKNHDIRHIPLFPVLSGFLERLQNDYQVWNEEDYVIPVKNAKKAIDTACQKADLPHFNHHSLRHYFVSNAIEKGIDFKVIAQWIGHKDGGILVAQTYGHLRDTHSFEMAKRMDS</sequence>
<organism evidence="6 7">
    <name type="scientific">Rubellicoccus peritrichatus</name>
    <dbReference type="NCBI Taxonomy" id="3080537"/>
    <lineage>
        <taxon>Bacteria</taxon>
        <taxon>Pseudomonadati</taxon>
        <taxon>Verrucomicrobiota</taxon>
        <taxon>Opitutia</taxon>
        <taxon>Puniceicoccales</taxon>
        <taxon>Cerasicoccaceae</taxon>
        <taxon>Rubellicoccus</taxon>
    </lineage>
</organism>
<dbReference type="InterPro" id="IPR002104">
    <property type="entry name" value="Integrase_catalytic"/>
</dbReference>
<dbReference type="Gene3D" id="1.10.443.10">
    <property type="entry name" value="Intergrase catalytic core"/>
    <property type="match status" value="1"/>
</dbReference>
<dbReference type="GO" id="GO:0015074">
    <property type="term" value="P:DNA integration"/>
    <property type="evidence" value="ECO:0007669"/>
    <property type="project" value="UniProtKB-KW"/>
</dbReference>
<keyword evidence="4" id="KW-0233">DNA recombination</keyword>
<keyword evidence="2" id="KW-0229">DNA integration</keyword>
<dbReference type="InterPro" id="IPR010998">
    <property type="entry name" value="Integrase_recombinase_N"/>
</dbReference>
<reference evidence="6 7" key="1">
    <citation type="submission" date="2023-10" db="EMBL/GenBank/DDBJ databases">
        <title>Rubellicoccus peritrichatus gen. nov., sp. nov., isolated from an algae of coral reef tank.</title>
        <authorList>
            <person name="Luo J."/>
        </authorList>
    </citation>
    <scope>NUCLEOTIDE SEQUENCE [LARGE SCALE GENOMIC DNA]</scope>
    <source>
        <strain evidence="6 7">CR14</strain>
    </source>
</reference>
<dbReference type="Pfam" id="PF14659">
    <property type="entry name" value="Phage_int_SAM_3"/>
    <property type="match status" value="1"/>
</dbReference>
<feature type="domain" description="Tyr recombinase" evidence="5">
    <location>
        <begin position="177"/>
        <end position="354"/>
    </location>
</feature>
<dbReference type="SUPFAM" id="SSF56349">
    <property type="entry name" value="DNA breaking-rejoining enzymes"/>
    <property type="match status" value="1"/>
</dbReference>
<dbReference type="KEGG" id="puo:RZN69_04610"/>
<evidence type="ECO:0000256" key="1">
    <source>
        <dbReference type="ARBA" id="ARBA00008857"/>
    </source>
</evidence>
<dbReference type="InterPro" id="IPR004107">
    <property type="entry name" value="Integrase_SAM-like_N"/>
</dbReference>
<gene>
    <name evidence="6" type="ORF">RZN69_04610</name>
</gene>
<dbReference type="PANTHER" id="PTHR30629:SF6">
    <property type="entry name" value="PROPHAGE INTEGRASE INTA-RELATED"/>
    <property type="match status" value="1"/>
</dbReference>
<name>A0AAQ3QWZ3_9BACT</name>
<comment type="similarity">
    <text evidence="1">Belongs to the 'phage' integrase family.</text>
</comment>
<dbReference type="InterPro" id="IPR050808">
    <property type="entry name" value="Phage_Integrase"/>
</dbReference>
<keyword evidence="3" id="KW-0238">DNA-binding</keyword>
<dbReference type="InterPro" id="IPR011010">
    <property type="entry name" value="DNA_brk_join_enz"/>
</dbReference>
<evidence type="ECO:0000313" key="6">
    <source>
        <dbReference type="EMBL" id="WOO42360.1"/>
    </source>
</evidence>
<evidence type="ECO:0000256" key="2">
    <source>
        <dbReference type="ARBA" id="ARBA00022908"/>
    </source>
</evidence>